<proteinExistence type="predicted"/>
<protein>
    <recommendedName>
        <fullName evidence="2">Peptide N-acetyl-beta-D-glucosaminyl asparaginase amidase A N-terminal domain-containing protein</fullName>
    </recommendedName>
</protein>
<gene>
    <name evidence="3" type="ORF">GCM10009744_13400</name>
</gene>
<feature type="domain" description="Peptide N-acetyl-beta-D-glucosaminyl asparaginase amidase A N-terminal" evidence="2">
    <location>
        <begin position="69"/>
        <end position="366"/>
    </location>
</feature>
<feature type="signal peptide" evidence="1">
    <location>
        <begin position="1"/>
        <end position="40"/>
    </location>
</feature>
<feature type="chain" id="PRO_5045987184" description="Peptide N-acetyl-beta-D-glucosaminyl asparaginase amidase A N-terminal domain-containing protein" evidence="1">
    <location>
        <begin position="41"/>
        <end position="557"/>
    </location>
</feature>
<reference evidence="3 4" key="1">
    <citation type="journal article" date="2019" name="Int. J. Syst. Evol. Microbiol.">
        <title>The Global Catalogue of Microorganisms (GCM) 10K type strain sequencing project: providing services to taxonomists for standard genome sequencing and annotation.</title>
        <authorList>
            <consortium name="The Broad Institute Genomics Platform"/>
            <consortium name="The Broad Institute Genome Sequencing Center for Infectious Disease"/>
            <person name="Wu L."/>
            <person name="Ma J."/>
        </authorList>
    </citation>
    <scope>NUCLEOTIDE SEQUENCE [LARGE SCALE GENOMIC DNA]</scope>
    <source>
        <strain evidence="3 4">JCM 14306</strain>
    </source>
</reference>
<dbReference type="InterPro" id="IPR021102">
    <property type="entry name" value="PNGase_A"/>
</dbReference>
<evidence type="ECO:0000259" key="2">
    <source>
        <dbReference type="Pfam" id="PF12222"/>
    </source>
</evidence>
<dbReference type="PANTHER" id="PTHR31104">
    <property type="entry name" value="PEPTIDE-N4-(N-ACETYL-BETA-GLUCOSAMINYL)ASPARAGINE AMIDASE A PROTEIN"/>
    <property type="match status" value="1"/>
</dbReference>
<dbReference type="Pfam" id="PF12222">
    <property type="entry name" value="PNGaseA"/>
    <property type="match status" value="1"/>
</dbReference>
<evidence type="ECO:0000256" key="1">
    <source>
        <dbReference type="SAM" id="SignalP"/>
    </source>
</evidence>
<accession>A0ABN2F1Y3</accession>
<sequence length="557" mass="60470">MVIACPSAPSRLRFRNMRARSVALVSLSVLLLGRLAPATAAPPPSEFGTDYADPRTPAPPVAVPHTRHCSVEIVRNGFKNFDPYTSTYTPPAACRGPWSKVVFRMQGSVKGVQYDRLGHITIGGVGVFRTSTPEPSTDGISWQVEKDVSAYIPLLRSPQPVVMELGNVVNETYTGVLDITVTLDFYRTGPGAPAARTASAVLPLQDQRREDSDLVGTATLPRNTSRLLGEVYVTGSGGGCEEFWDTSAPPSTGYSCPDGSPYREVEVQIDGRVAGIALPYPYIYTGGWSNPYAWRPSPAPRAFDIKPLQYDLTPFAGLASDGKPHEFRVHVVGVPAGQSGWFTVPSLHVWTDARSKQTSGSITSYSVTPLTKSDEVTGSSGAAGSVLTKASRSLKISGYVETSAGRIRTTVERTLSNSSDHVWEAGESRDTLDASWRDLSVVTTGAKVERTDLTYGKSGYISFLPHATIPDAYDVVTDLDIYDRSRMSTAIAGRIVADRKTEETYDGRASWIYNVPRDQRHATGTQTVRYRESGTGGCYDHALSAVNGFYTKDYYRC</sequence>
<organism evidence="3 4">
    <name type="scientific">Kribbella alba</name>
    <dbReference type="NCBI Taxonomy" id="190197"/>
    <lineage>
        <taxon>Bacteria</taxon>
        <taxon>Bacillati</taxon>
        <taxon>Actinomycetota</taxon>
        <taxon>Actinomycetes</taxon>
        <taxon>Propionibacteriales</taxon>
        <taxon>Kribbellaceae</taxon>
        <taxon>Kribbella</taxon>
    </lineage>
</organism>
<dbReference type="EMBL" id="BAAANE010000003">
    <property type="protein sequence ID" value="GAA1626826.1"/>
    <property type="molecule type" value="Genomic_DNA"/>
</dbReference>
<name>A0ABN2F1Y3_9ACTN</name>
<evidence type="ECO:0000313" key="4">
    <source>
        <dbReference type="Proteomes" id="UP001501319"/>
    </source>
</evidence>
<keyword evidence="1" id="KW-0732">Signal</keyword>
<evidence type="ECO:0000313" key="3">
    <source>
        <dbReference type="EMBL" id="GAA1626826.1"/>
    </source>
</evidence>
<dbReference type="Proteomes" id="UP001501319">
    <property type="component" value="Unassembled WGS sequence"/>
</dbReference>
<keyword evidence="4" id="KW-1185">Reference proteome</keyword>
<comment type="caution">
    <text evidence="3">The sequence shown here is derived from an EMBL/GenBank/DDBJ whole genome shotgun (WGS) entry which is preliminary data.</text>
</comment>
<dbReference type="InterPro" id="IPR056948">
    <property type="entry name" value="PNGaseA_N"/>
</dbReference>